<sequence>MLSLFVLILAACGGSDDASATKDEEKKEATEEQTASEETTNEEMTITHELGETTIQKNPEKVVVFNYGTLNILDQIGVDVAGVAKSTLPDYLSKFEGDDYENVGSLKEPDFEKIHEMSPDLIIISGRQSDAYEDLSEIAPTLYLTTDTENFMDSYKEGMNTLGELFTKGDKVKEEIARVEKAVASIQETTEGSDKKGLIILSTGGKVSAYGPGSRFGVIHDVFGVQPADENIEASNHGMNISFEYIREQNPDTLFVIDRDQAIGGETVASEVLDNELVNGTTAAKEGNIVYLDPGVWYLSSGISPVGKMAEEVQNGLE</sequence>
<organism evidence="7 8">
    <name type="scientific">Pontibacillus halophilus JSM 076056 = DSM 19796</name>
    <dbReference type="NCBI Taxonomy" id="1385510"/>
    <lineage>
        <taxon>Bacteria</taxon>
        <taxon>Bacillati</taxon>
        <taxon>Bacillota</taxon>
        <taxon>Bacilli</taxon>
        <taxon>Bacillales</taxon>
        <taxon>Bacillaceae</taxon>
        <taxon>Pontibacillus</taxon>
    </lineage>
</organism>
<dbReference type="CDD" id="cd01140">
    <property type="entry name" value="FatB"/>
    <property type="match status" value="1"/>
</dbReference>
<dbReference type="InterPro" id="IPR002491">
    <property type="entry name" value="ABC_transptr_periplasmic_BD"/>
</dbReference>
<evidence type="ECO:0000256" key="4">
    <source>
        <dbReference type="ARBA" id="ARBA00022729"/>
    </source>
</evidence>
<feature type="domain" description="Fe/B12 periplasmic-binding" evidence="6">
    <location>
        <begin position="61"/>
        <end position="318"/>
    </location>
</feature>
<dbReference type="EMBL" id="AVPE01000011">
    <property type="protein sequence ID" value="KGX91133.1"/>
    <property type="molecule type" value="Genomic_DNA"/>
</dbReference>
<gene>
    <name evidence="7" type="ORF">N781_05455</name>
</gene>
<evidence type="ECO:0000256" key="1">
    <source>
        <dbReference type="ARBA" id="ARBA00004193"/>
    </source>
</evidence>
<protein>
    <submittedName>
        <fullName evidence="7">Iron ABC transporter substrate-binding protein</fullName>
    </submittedName>
</protein>
<name>A0A0A5GIT1_9BACI</name>
<keyword evidence="4" id="KW-0732">Signal</keyword>
<evidence type="ECO:0000313" key="7">
    <source>
        <dbReference type="EMBL" id="KGX91133.1"/>
    </source>
</evidence>
<evidence type="ECO:0000313" key="8">
    <source>
        <dbReference type="Proteomes" id="UP000030528"/>
    </source>
</evidence>
<dbReference type="SUPFAM" id="SSF53807">
    <property type="entry name" value="Helical backbone' metal receptor"/>
    <property type="match status" value="1"/>
</dbReference>
<reference evidence="7 8" key="1">
    <citation type="submission" date="2013-08" db="EMBL/GenBank/DDBJ databases">
        <authorList>
            <person name="Huang J."/>
            <person name="Wang G."/>
        </authorList>
    </citation>
    <scope>NUCLEOTIDE SEQUENCE [LARGE SCALE GENOMIC DNA]</scope>
    <source>
        <strain evidence="7 8">JSM 076056</strain>
    </source>
</reference>
<evidence type="ECO:0000259" key="6">
    <source>
        <dbReference type="PROSITE" id="PS50983"/>
    </source>
</evidence>
<proteinExistence type="inferred from homology"/>
<comment type="caution">
    <text evidence="7">The sequence shown here is derived from an EMBL/GenBank/DDBJ whole genome shotgun (WGS) entry which is preliminary data.</text>
</comment>
<dbReference type="InterPro" id="IPR033870">
    <property type="entry name" value="FatB"/>
</dbReference>
<evidence type="ECO:0000256" key="3">
    <source>
        <dbReference type="ARBA" id="ARBA00022448"/>
    </source>
</evidence>
<keyword evidence="8" id="KW-1185">Reference proteome</keyword>
<dbReference type="Gene3D" id="3.40.50.1980">
    <property type="entry name" value="Nitrogenase molybdenum iron protein domain"/>
    <property type="match status" value="2"/>
</dbReference>
<dbReference type="AlphaFoldDB" id="A0A0A5GIT1"/>
<dbReference type="GO" id="GO:0005886">
    <property type="term" value="C:plasma membrane"/>
    <property type="evidence" value="ECO:0007669"/>
    <property type="project" value="UniProtKB-SubCell"/>
</dbReference>
<keyword evidence="3" id="KW-0813">Transport</keyword>
<evidence type="ECO:0000256" key="2">
    <source>
        <dbReference type="ARBA" id="ARBA00008814"/>
    </source>
</evidence>
<dbReference type="PROSITE" id="PS50983">
    <property type="entry name" value="FE_B12_PBP"/>
    <property type="match status" value="1"/>
</dbReference>
<evidence type="ECO:0000256" key="5">
    <source>
        <dbReference type="SAM" id="MobiDB-lite"/>
    </source>
</evidence>
<dbReference type="Proteomes" id="UP000030528">
    <property type="component" value="Unassembled WGS sequence"/>
</dbReference>
<dbReference type="STRING" id="1385510.GCA_000425205_02567"/>
<dbReference type="GO" id="GO:0030288">
    <property type="term" value="C:outer membrane-bounded periplasmic space"/>
    <property type="evidence" value="ECO:0007669"/>
    <property type="project" value="TreeGrafter"/>
</dbReference>
<feature type="region of interest" description="Disordered" evidence="5">
    <location>
        <begin position="15"/>
        <end position="44"/>
    </location>
</feature>
<dbReference type="InterPro" id="IPR051313">
    <property type="entry name" value="Bact_iron-sidero_bind"/>
</dbReference>
<comment type="similarity">
    <text evidence="2">Belongs to the bacterial solute-binding protein 8 family.</text>
</comment>
<accession>A0A0A5GIT1</accession>
<dbReference type="PANTHER" id="PTHR30532:SF28">
    <property type="entry name" value="PETROBACTIN-BINDING PROTEIN YCLQ"/>
    <property type="match status" value="1"/>
</dbReference>
<dbReference type="GO" id="GO:1901678">
    <property type="term" value="P:iron coordination entity transport"/>
    <property type="evidence" value="ECO:0007669"/>
    <property type="project" value="UniProtKB-ARBA"/>
</dbReference>
<feature type="compositionally biased region" description="Basic and acidic residues" evidence="5">
    <location>
        <begin position="19"/>
        <end position="30"/>
    </location>
</feature>
<dbReference type="eggNOG" id="COG4607">
    <property type="taxonomic scope" value="Bacteria"/>
</dbReference>
<comment type="subcellular location">
    <subcellularLocation>
        <location evidence="1">Cell membrane</location>
        <topology evidence="1">Lipid-anchor</topology>
    </subcellularLocation>
</comment>
<dbReference type="Pfam" id="PF01497">
    <property type="entry name" value="Peripla_BP_2"/>
    <property type="match status" value="1"/>
</dbReference>
<dbReference type="PANTHER" id="PTHR30532">
    <property type="entry name" value="IRON III DICITRATE-BINDING PERIPLASMIC PROTEIN"/>
    <property type="match status" value="1"/>
</dbReference>